<dbReference type="Proteomes" id="UP000626844">
    <property type="component" value="Unassembled WGS sequence"/>
</dbReference>
<keyword evidence="1" id="KW-1133">Transmembrane helix</keyword>
<dbReference type="InterPro" id="IPR020185">
    <property type="entry name" value="Spore_morphogenesis_YwcE"/>
</dbReference>
<keyword evidence="1" id="KW-0472">Membrane</keyword>
<protein>
    <submittedName>
        <fullName evidence="2">Spore gernimation protein</fullName>
    </submittedName>
</protein>
<organism evidence="2 3">
    <name type="scientific">Metabacillus arenae</name>
    <dbReference type="NCBI Taxonomy" id="2771434"/>
    <lineage>
        <taxon>Bacteria</taxon>
        <taxon>Bacillati</taxon>
        <taxon>Bacillota</taxon>
        <taxon>Bacilli</taxon>
        <taxon>Bacillales</taxon>
        <taxon>Bacillaceae</taxon>
        <taxon>Metabacillus</taxon>
    </lineage>
</organism>
<feature type="transmembrane region" description="Helical" evidence="1">
    <location>
        <begin position="25"/>
        <end position="44"/>
    </location>
</feature>
<sequence>MDMFFAYALIASATPLFLWTEKRGWALFHLPFIALMWVFFGIYLTTDLSVVGYILMFMVFVGNIIFAHVAAFVLWASPILRKRKLKRNLNVIK</sequence>
<comment type="caution">
    <text evidence="2">The sequence shown here is derived from an EMBL/GenBank/DDBJ whole genome shotgun (WGS) entry which is preliminary data.</text>
</comment>
<keyword evidence="3" id="KW-1185">Reference proteome</keyword>
<feature type="transmembrane region" description="Helical" evidence="1">
    <location>
        <begin position="50"/>
        <end position="77"/>
    </location>
</feature>
<evidence type="ECO:0000313" key="2">
    <source>
        <dbReference type="EMBL" id="MBD1379750.1"/>
    </source>
</evidence>
<dbReference type="Pfam" id="PF17368">
    <property type="entry name" value="YwcE"/>
    <property type="match status" value="1"/>
</dbReference>
<reference evidence="2" key="1">
    <citation type="submission" date="2020-09" db="EMBL/GenBank/DDBJ databases">
        <title>A novel bacterium of genus Bacillus, isolated from South China Sea.</title>
        <authorList>
            <person name="Huang H."/>
            <person name="Mo K."/>
            <person name="Hu Y."/>
        </authorList>
    </citation>
    <scope>NUCLEOTIDE SEQUENCE</scope>
    <source>
        <strain evidence="2">IB182487</strain>
    </source>
</reference>
<dbReference type="AlphaFoldDB" id="A0A926NEP8"/>
<evidence type="ECO:0000313" key="3">
    <source>
        <dbReference type="Proteomes" id="UP000626844"/>
    </source>
</evidence>
<proteinExistence type="predicted"/>
<evidence type="ECO:0000256" key="1">
    <source>
        <dbReference type="SAM" id="Phobius"/>
    </source>
</evidence>
<dbReference type="EMBL" id="JACXAI010000005">
    <property type="protein sequence ID" value="MBD1379750.1"/>
    <property type="molecule type" value="Genomic_DNA"/>
</dbReference>
<dbReference type="RefSeq" id="WP_191156683.1">
    <property type="nucleotide sequence ID" value="NZ_JACXAI010000005.1"/>
</dbReference>
<keyword evidence="1" id="KW-0812">Transmembrane</keyword>
<accession>A0A926NEP8</accession>
<gene>
    <name evidence="2" type="ORF">IC621_05855</name>
</gene>
<name>A0A926NEP8_9BACI</name>